<evidence type="ECO:0000313" key="2">
    <source>
        <dbReference type="Proteomes" id="UP001233999"/>
    </source>
</evidence>
<feature type="non-terminal residue" evidence="1">
    <location>
        <position position="1"/>
    </location>
</feature>
<proteinExistence type="predicted"/>
<feature type="non-terminal residue" evidence="1">
    <location>
        <position position="58"/>
    </location>
</feature>
<organism evidence="1 2">
    <name type="scientific">Diploptera punctata</name>
    <name type="common">Pacific beetle cockroach</name>
    <dbReference type="NCBI Taxonomy" id="6984"/>
    <lineage>
        <taxon>Eukaryota</taxon>
        <taxon>Metazoa</taxon>
        <taxon>Ecdysozoa</taxon>
        <taxon>Arthropoda</taxon>
        <taxon>Hexapoda</taxon>
        <taxon>Insecta</taxon>
        <taxon>Pterygota</taxon>
        <taxon>Neoptera</taxon>
        <taxon>Polyneoptera</taxon>
        <taxon>Dictyoptera</taxon>
        <taxon>Blattodea</taxon>
        <taxon>Blaberoidea</taxon>
        <taxon>Blaberidae</taxon>
        <taxon>Diplopterinae</taxon>
        <taxon>Diploptera</taxon>
    </lineage>
</organism>
<protein>
    <submittedName>
        <fullName evidence="1">Uncharacterized protein</fullName>
    </submittedName>
</protein>
<reference evidence="1" key="1">
    <citation type="journal article" date="2023" name="IScience">
        <title>Live-bearing cockroach genome reveals convergent evolutionary mechanisms linked to viviparity in insects and beyond.</title>
        <authorList>
            <person name="Fouks B."/>
            <person name="Harrison M.C."/>
            <person name="Mikhailova A.A."/>
            <person name="Marchal E."/>
            <person name="English S."/>
            <person name="Carruthers M."/>
            <person name="Jennings E.C."/>
            <person name="Chiamaka E.L."/>
            <person name="Frigard R.A."/>
            <person name="Pippel M."/>
            <person name="Attardo G.M."/>
            <person name="Benoit J.B."/>
            <person name="Bornberg-Bauer E."/>
            <person name="Tobe S.S."/>
        </authorList>
    </citation>
    <scope>NUCLEOTIDE SEQUENCE</scope>
    <source>
        <strain evidence="1">Stay&amp;Tobe</strain>
    </source>
</reference>
<evidence type="ECO:0000313" key="1">
    <source>
        <dbReference type="EMBL" id="KAJ9588057.1"/>
    </source>
</evidence>
<name>A0AAD8EFR2_DIPPU</name>
<reference evidence="1" key="2">
    <citation type="submission" date="2023-05" db="EMBL/GenBank/DDBJ databases">
        <authorList>
            <person name="Fouks B."/>
        </authorList>
    </citation>
    <scope>NUCLEOTIDE SEQUENCE</scope>
    <source>
        <strain evidence="1">Stay&amp;Tobe</strain>
        <tissue evidence="1">Testes</tissue>
    </source>
</reference>
<sequence length="58" mass="6965">YKSVSSSRSMSQKYIKAMVKSSRRPSYCITTKIKMSKRHVFYILQPSCHLYQWQQVME</sequence>
<keyword evidence="2" id="KW-1185">Reference proteome</keyword>
<accession>A0AAD8EFR2</accession>
<dbReference type="Proteomes" id="UP001233999">
    <property type="component" value="Unassembled WGS sequence"/>
</dbReference>
<dbReference type="EMBL" id="JASPKZ010005719">
    <property type="protein sequence ID" value="KAJ9588057.1"/>
    <property type="molecule type" value="Genomic_DNA"/>
</dbReference>
<comment type="caution">
    <text evidence="1">The sequence shown here is derived from an EMBL/GenBank/DDBJ whole genome shotgun (WGS) entry which is preliminary data.</text>
</comment>
<gene>
    <name evidence="1" type="ORF">L9F63_018575</name>
</gene>
<dbReference type="AlphaFoldDB" id="A0AAD8EFR2"/>